<protein>
    <submittedName>
        <fullName evidence="1">Uncharacterized protein</fullName>
    </submittedName>
</protein>
<accession>A0A5B7HBG3</accession>
<name>A0A5B7HBG3_PORTR</name>
<proteinExistence type="predicted"/>
<sequence>MSPHSLSVFSSTVMTRRRAAVMRKFPRK</sequence>
<dbReference type="EMBL" id="VSRR010030560">
    <property type="protein sequence ID" value="MPC70111.1"/>
    <property type="molecule type" value="Genomic_DNA"/>
</dbReference>
<evidence type="ECO:0000313" key="2">
    <source>
        <dbReference type="Proteomes" id="UP000324222"/>
    </source>
</evidence>
<keyword evidence="2" id="KW-1185">Reference proteome</keyword>
<dbReference type="AlphaFoldDB" id="A0A5B7HBG3"/>
<comment type="caution">
    <text evidence="1">The sequence shown here is derived from an EMBL/GenBank/DDBJ whole genome shotgun (WGS) entry which is preliminary data.</text>
</comment>
<dbReference type="Proteomes" id="UP000324222">
    <property type="component" value="Unassembled WGS sequence"/>
</dbReference>
<organism evidence="1 2">
    <name type="scientific">Portunus trituberculatus</name>
    <name type="common">Swimming crab</name>
    <name type="synonym">Neptunus trituberculatus</name>
    <dbReference type="NCBI Taxonomy" id="210409"/>
    <lineage>
        <taxon>Eukaryota</taxon>
        <taxon>Metazoa</taxon>
        <taxon>Ecdysozoa</taxon>
        <taxon>Arthropoda</taxon>
        <taxon>Crustacea</taxon>
        <taxon>Multicrustacea</taxon>
        <taxon>Malacostraca</taxon>
        <taxon>Eumalacostraca</taxon>
        <taxon>Eucarida</taxon>
        <taxon>Decapoda</taxon>
        <taxon>Pleocyemata</taxon>
        <taxon>Brachyura</taxon>
        <taxon>Eubrachyura</taxon>
        <taxon>Portunoidea</taxon>
        <taxon>Portunidae</taxon>
        <taxon>Portuninae</taxon>
        <taxon>Portunus</taxon>
    </lineage>
</organism>
<reference evidence="1 2" key="1">
    <citation type="submission" date="2019-05" db="EMBL/GenBank/DDBJ databases">
        <title>Another draft genome of Portunus trituberculatus and its Hox gene families provides insights of decapod evolution.</title>
        <authorList>
            <person name="Jeong J.-H."/>
            <person name="Song I."/>
            <person name="Kim S."/>
            <person name="Choi T."/>
            <person name="Kim D."/>
            <person name="Ryu S."/>
            <person name="Kim W."/>
        </authorList>
    </citation>
    <scope>NUCLEOTIDE SEQUENCE [LARGE SCALE GENOMIC DNA]</scope>
    <source>
        <tissue evidence="1">Muscle</tissue>
    </source>
</reference>
<evidence type="ECO:0000313" key="1">
    <source>
        <dbReference type="EMBL" id="MPC70111.1"/>
    </source>
</evidence>
<gene>
    <name evidence="1" type="ORF">E2C01_064350</name>
</gene>